<dbReference type="PANTHER" id="PTHR33064">
    <property type="entry name" value="POL PROTEIN"/>
    <property type="match status" value="1"/>
</dbReference>
<reference evidence="2" key="1">
    <citation type="submission" date="2023-08" db="EMBL/GenBank/DDBJ databases">
        <title>A de novo genome assembly of Solanum verrucosum Schlechtendal, a Mexican diploid species geographically isolated from the other diploid A-genome species in potato relatives.</title>
        <authorList>
            <person name="Hosaka K."/>
        </authorList>
    </citation>
    <scope>NUCLEOTIDE SEQUENCE</scope>
    <source>
        <tissue evidence="2">Young leaves</tissue>
    </source>
</reference>
<evidence type="ECO:0000313" key="3">
    <source>
        <dbReference type="Proteomes" id="UP001234989"/>
    </source>
</evidence>
<dbReference type="Proteomes" id="UP001234989">
    <property type="component" value="Chromosome 1"/>
</dbReference>
<dbReference type="InterPro" id="IPR043128">
    <property type="entry name" value="Rev_trsase/Diguanyl_cyclase"/>
</dbReference>
<sequence length="192" mass="22039">MFVIMFVDDILIYSRSENEHADHLRIVLQVLKDHKVFAKFSQCELCLMYVAFHGHIVSSKVIEIDPEKTVVVKSRPRPLSPLDIQSFLGLAGYYRMFVEAFSSIVSPLTALTQNKDKFVWSEVCENSFQQLKDTLSSALVLTLPERFDGFVVYCDASRVGLRCVFMQNEKVIAMLCGNSKFMKRTIQPTIWK</sequence>
<dbReference type="InterPro" id="IPR043502">
    <property type="entry name" value="DNA/RNA_pol_sf"/>
</dbReference>
<organism evidence="2 3">
    <name type="scientific">Solanum verrucosum</name>
    <dbReference type="NCBI Taxonomy" id="315347"/>
    <lineage>
        <taxon>Eukaryota</taxon>
        <taxon>Viridiplantae</taxon>
        <taxon>Streptophyta</taxon>
        <taxon>Embryophyta</taxon>
        <taxon>Tracheophyta</taxon>
        <taxon>Spermatophyta</taxon>
        <taxon>Magnoliopsida</taxon>
        <taxon>eudicotyledons</taxon>
        <taxon>Gunneridae</taxon>
        <taxon>Pentapetalae</taxon>
        <taxon>asterids</taxon>
        <taxon>lamiids</taxon>
        <taxon>Solanales</taxon>
        <taxon>Solanaceae</taxon>
        <taxon>Solanoideae</taxon>
        <taxon>Solaneae</taxon>
        <taxon>Solanum</taxon>
    </lineage>
</organism>
<proteinExistence type="predicted"/>
<dbReference type="InterPro" id="IPR051320">
    <property type="entry name" value="Viral_Replic_Matur_Polypro"/>
</dbReference>
<dbReference type="Pfam" id="PF17919">
    <property type="entry name" value="RT_RNaseH_2"/>
    <property type="match status" value="1"/>
</dbReference>
<protein>
    <recommendedName>
        <fullName evidence="1">Reverse transcriptase/retrotransposon-derived protein RNase H-like domain-containing protein</fullName>
    </recommendedName>
</protein>
<name>A0AAF0PTN2_SOLVR</name>
<dbReference type="Gene3D" id="3.30.70.270">
    <property type="match status" value="2"/>
</dbReference>
<dbReference type="EMBL" id="CP133612">
    <property type="protein sequence ID" value="WMV09710.1"/>
    <property type="molecule type" value="Genomic_DNA"/>
</dbReference>
<dbReference type="FunFam" id="3.30.70.270:FF:000020">
    <property type="entry name" value="Transposon Tf2-6 polyprotein-like Protein"/>
    <property type="match status" value="1"/>
</dbReference>
<evidence type="ECO:0000313" key="2">
    <source>
        <dbReference type="EMBL" id="WMV09710.1"/>
    </source>
</evidence>
<dbReference type="SUPFAM" id="SSF56672">
    <property type="entry name" value="DNA/RNA polymerases"/>
    <property type="match status" value="1"/>
</dbReference>
<keyword evidence="3" id="KW-1185">Reference proteome</keyword>
<gene>
    <name evidence="2" type="ORF">MTR67_003095</name>
</gene>
<feature type="domain" description="Reverse transcriptase/retrotransposon-derived protein RNase H-like" evidence="1">
    <location>
        <begin position="120"/>
        <end position="170"/>
    </location>
</feature>
<dbReference type="InterPro" id="IPR041577">
    <property type="entry name" value="RT_RNaseH_2"/>
</dbReference>
<evidence type="ECO:0000259" key="1">
    <source>
        <dbReference type="Pfam" id="PF17919"/>
    </source>
</evidence>
<accession>A0AAF0PTN2</accession>
<dbReference type="AlphaFoldDB" id="A0AAF0PTN2"/>
<dbReference type="PANTHER" id="PTHR33064:SF37">
    <property type="entry name" value="RIBONUCLEASE H"/>
    <property type="match status" value="1"/>
</dbReference>